<feature type="transmembrane region" description="Helical" evidence="1">
    <location>
        <begin position="49"/>
        <end position="72"/>
    </location>
</feature>
<keyword evidence="1" id="KW-0812">Transmembrane</keyword>
<feature type="transmembrane region" description="Helical" evidence="1">
    <location>
        <begin position="12"/>
        <end position="37"/>
    </location>
</feature>
<accession>A0AA88A0A9</accession>
<sequence>MHDVFYTKAAVIYSFWGGVLRFVSFSCIVSVFATFLLSQGNQSYKTIDVSITYVLLAGAVGLEIYSVLLLLASDWTILWLSKHRNIAVHLFYKDISLFAPSENKRWSNSIAQYNLVSFCLKDEPARYHYCRFCKRVPCIYRLTEKYLYKSTLRVPKELKVLIFEQLLKKLTSDFSNRKKLCAQRGRWVLDKEICDLERVGWSIEDVEFDQSILLWHIATDLCYHIDLDEDSTSVRSPNAKENSKLLSEYMLYLLVTHPFMLPNGIGQIRFQDTCTEAMEFFEERKFITDTKKACEALLDLSTEIPPSEVKGHRSKSVLFDTCALANEFALDRKEVGTDKPCVGGDAIICSKPMPKKSARSAAEARWRAAHSCLASHGSSWYY</sequence>
<keyword evidence="4" id="KW-1185">Reference proteome</keyword>
<evidence type="ECO:0000259" key="2">
    <source>
        <dbReference type="Pfam" id="PF13968"/>
    </source>
</evidence>
<feature type="domain" description="DUF4220" evidence="2">
    <location>
        <begin position="1"/>
        <end position="118"/>
    </location>
</feature>
<evidence type="ECO:0000313" key="3">
    <source>
        <dbReference type="EMBL" id="GMN36883.1"/>
    </source>
</evidence>
<evidence type="ECO:0000313" key="4">
    <source>
        <dbReference type="Proteomes" id="UP001187192"/>
    </source>
</evidence>
<dbReference type="Pfam" id="PF13968">
    <property type="entry name" value="DUF4220"/>
    <property type="match status" value="1"/>
</dbReference>
<comment type="caution">
    <text evidence="3">The sequence shown here is derived from an EMBL/GenBank/DDBJ whole genome shotgun (WGS) entry which is preliminary data.</text>
</comment>
<dbReference type="Proteomes" id="UP001187192">
    <property type="component" value="Unassembled WGS sequence"/>
</dbReference>
<protein>
    <recommendedName>
        <fullName evidence="2">DUF4220 domain-containing protein</fullName>
    </recommendedName>
</protein>
<organism evidence="3 4">
    <name type="scientific">Ficus carica</name>
    <name type="common">Common fig</name>
    <dbReference type="NCBI Taxonomy" id="3494"/>
    <lineage>
        <taxon>Eukaryota</taxon>
        <taxon>Viridiplantae</taxon>
        <taxon>Streptophyta</taxon>
        <taxon>Embryophyta</taxon>
        <taxon>Tracheophyta</taxon>
        <taxon>Spermatophyta</taxon>
        <taxon>Magnoliopsida</taxon>
        <taxon>eudicotyledons</taxon>
        <taxon>Gunneridae</taxon>
        <taxon>Pentapetalae</taxon>
        <taxon>rosids</taxon>
        <taxon>fabids</taxon>
        <taxon>Rosales</taxon>
        <taxon>Moraceae</taxon>
        <taxon>Ficeae</taxon>
        <taxon>Ficus</taxon>
    </lineage>
</organism>
<gene>
    <name evidence="3" type="ORF">TIFTF001_006357</name>
</gene>
<dbReference type="EMBL" id="BTGU01000006">
    <property type="protein sequence ID" value="GMN36883.1"/>
    <property type="molecule type" value="Genomic_DNA"/>
</dbReference>
<dbReference type="PANTHER" id="PTHR31325">
    <property type="entry name" value="OS01G0798800 PROTEIN-RELATED"/>
    <property type="match status" value="1"/>
</dbReference>
<dbReference type="AlphaFoldDB" id="A0AA88A0A9"/>
<keyword evidence="1" id="KW-0472">Membrane</keyword>
<name>A0AA88A0A9_FICCA</name>
<evidence type="ECO:0000256" key="1">
    <source>
        <dbReference type="SAM" id="Phobius"/>
    </source>
</evidence>
<reference evidence="3" key="1">
    <citation type="submission" date="2023-07" db="EMBL/GenBank/DDBJ databases">
        <title>draft genome sequence of fig (Ficus carica).</title>
        <authorList>
            <person name="Takahashi T."/>
            <person name="Nishimura K."/>
        </authorList>
    </citation>
    <scope>NUCLEOTIDE SEQUENCE</scope>
</reference>
<keyword evidence="1" id="KW-1133">Transmembrane helix</keyword>
<dbReference type="InterPro" id="IPR025315">
    <property type="entry name" value="DUF4220"/>
</dbReference>
<proteinExistence type="predicted"/>